<evidence type="ECO:0000313" key="5">
    <source>
        <dbReference type="Proteomes" id="UP000658997"/>
    </source>
</evidence>
<feature type="compositionally biased region" description="Basic and acidic residues" evidence="1">
    <location>
        <begin position="810"/>
        <end position="819"/>
    </location>
</feature>
<feature type="compositionally biased region" description="Polar residues" evidence="1">
    <location>
        <begin position="978"/>
        <end position="989"/>
    </location>
</feature>
<feature type="compositionally biased region" description="Polar residues" evidence="1">
    <location>
        <begin position="280"/>
        <end position="289"/>
    </location>
</feature>
<reference evidence="3" key="3">
    <citation type="submission" date="2018-08" db="EMBL/GenBank/DDBJ databases">
        <authorList>
            <person name="Guldener U."/>
        </authorList>
    </citation>
    <scope>NUCLEOTIDE SEQUENCE</scope>
    <source>
        <strain evidence="3">UB2</strain>
    </source>
</reference>
<protein>
    <submittedName>
        <fullName evidence="2">Uncharacterized protein</fullName>
    </submittedName>
</protein>
<reference evidence="4" key="1">
    <citation type="submission" date="2016-04" db="EMBL/GenBank/DDBJ databases">
        <authorList>
            <person name="Guldener U."/>
            <person name="Guldener U."/>
        </authorList>
    </citation>
    <scope>NUCLEOTIDE SEQUENCE [LARGE SCALE GENOMIC DNA]</scope>
    <source>
        <strain evidence="4">UB2112</strain>
    </source>
</reference>
<evidence type="ECO:0000313" key="3">
    <source>
        <dbReference type="EMBL" id="SYW82613.1"/>
    </source>
</evidence>
<dbReference type="AlphaFoldDB" id="A0A1K0FZZ2"/>
<dbReference type="OrthoDB" id="2552999at2759"/>
<feature type="compositionally biased region" description="Acidic residues" evidence="1">
    <location>
        <begin position="547"/>
        <end position="558"/>
    </location>
</feature>
<feature type="compositionally biased region" description="Polar residues" evidence="1">
    <location>
        <begin position="782"/>
        <end position="800"/>
    </location>
</feature>
<feature type="compositionally biased region" description="Polar residues" evidence="1">
    <location>
        <begin position="135"/>
        <end position="152"/>
    </location>
</feature>
<feature type="compositionally biased region" description="Polar residues" evidence="1">
    <location>
        <begin position="615"/>
        <end position="624"/>
    </location>
</feature>
<feature type="compositionally biased region" description="Basic residues" evidence="1">
    <location>
        <begin position="990"/>
        <end position="1000"/>
    </location>
</feature>
<feature type="compositionally biased region" description="Basic and acidic residues" evidence="1">
    <location>
        <begin position="722"/>
        <end position="748"/>
    </location>
</feature>
<dbReference type="EMBL" id="LT558119">
    <property type="protein sequence ID" value="SAM77937.1"/>
    <property type="molecule type" value="Genomic_DNA"/>
</dbReference>
<keyword evidence="5" id="KW-1185">Reference proteome</keyword>
<feature type="compositionally biased region" description="Low complexity" evidence="1">
    <location>
        <begin position="712"/>
        <end position="721"/>
    </location>
</feature>
<gene>
    <name evidence="3" type="ORF">UBRO2_04735</name>
    <name evidence="2" type="ORF">UBRO_01905</name>
</gene>
<feature type="region of interest" description="Disordered" evidence="1">
    <location>
        <begin position="380"/>
        <end position="624"/>
    </location>
</feature>
<feature type="compositionally biased region" description="Basic and acidic residues" evidence="1">
    <location>
        <begin position="457"/>
        <end position="481"/>
    </location>
</feature>
<feature type="compositionally biased region" description="Low complexity" evidence="1">
    <location>
        <begin position="86"/>
        <end position="110"/>
    </location>
</feature>
<feature type="region of interest" description="Disordered" evidence="1">
    <location>
        <begin position="1"/>
        <end position="200"/>
    </location>
</feature>
<proteinExistence type="predicted"/>
<dbReference type="Proteomes" id="UP000658997">
    <property type="component" value="Unassembled WGS sequence"/>
</dbReference>
<evidence type="ECO:0000313" key="4">
    <source>
        <dbReference type="Proteomes" id="UP000179920"/>
    </source>
</evidence>
<feature type="compositionally biased region" description="Low complexity" evidence="1">
    <location>
        <begin position="298"/>
        <end position="314"/>
    </location>
</feature>
<accession>A0A1K0FZZ2</accession>
<dbReference type="Proteomes" id="UP000179920">
    <property type="component" value="Chromosome III"/>
</dbReference>
<sequence>MAKTKTPVIDLEQDEDGWIGGGASQSIYAPKPNANPTSHMSPPPAPKAAIKPSPKTPARDKSSRSLRGRMDMAQTPPPKSRNANHNSAAEASPSSTTTPSPSNQQESTSPFRTTPSQGIRRPGAKIPSPLPLTSPARNNGPVSPLNTRTPLSASHPIPETPLKLSQRGGPQTPATPHYSIYPRHSHSNSQDDDAARASGLGLGLTPLKQSVPLAPSPDNVRSALDDALHLRGGAASNASIGSPLKSGRSDLHGEPLALGSSQGGGGNGQIDTMLDRLRNTRSGLGTSASMWAPKPAPTHNSANTSSSSSNTSHTIGSGFSASNLLGVQTGLDRKRPSHRPNGLQLSLGQGISVMQELAEGAEEEYPTSNVSFATVGKTFKIDPPADGDQDGWQGTVVPPTPSLGCDSPDSEDGAKAPPSRSLDAFAWGNSEPRKSSLFSKLPSSSTLKANWSGDNDDDRKDDVEVFEDIQRAARTSKDKRYSPLPPPSSIKYAKSRTPSPTHHGLLAKSPQLEDKGRTSPSPTPAGVEGGMKRLSPASARLQLPLTEDSDGDDADVETENLFSEGRERKGKAQEGADSLQVNAGGLEKKRSLKRDKSERIRGRRASQSKEKDVKLTTSNPVQGSATVSLPTLNFASKSGGEDLVQSIEKVSLNDEAKPQLAAIASKTETPMAQRVQTIPTVKDDLFSSPAEPKDDLPCTDVKAEEPTPPTPTSAAPAPAEPSQHKETNKGAKEEEMKKDEEKTPEPTYRKQMSFDWAADDELGDELPDLDDWGVTLTPVKPITSSAAHTETESVPKTSTQNQNKGGGGNEKSKPEEGVWRRGGMLDAPPKGKASGDRKSSGKTGRVGSKTRAGVGIRIAGRAKCASLSPEPESVAPPAPPASTPYGRWKTTPSNTAAKEDQGLSIKGIAATNRKPATTGSIKDVRPRIAADRGALTKLIAPDASQPQQPKVGGGKRGSRKNSPAVDKGAEWKKGASVKDSTNAPPSGGSTRKRGGFGAKK</sequence>
<feature type="compositionally biased region" description="Basic and acidic residues" evidence="1">
    <location>
        <begin position="681"/>
        <end position="705"/>
    </location>
</feature>
<name>A0A1K0FZZ2_9BASI</name>
<dbReference type="EMBL" id="ULHB01000119">
    <property type="protein sequence ID" value="SYW82613.1"/>
    <property type="molecule type" value="Genomic_DNA"/>
</dbReference>
<feature type="compositionally biased region" description="Acidic residues" evidence="1">
    <location>
        <begin position="757"/>
        <end position="771"/>
    </location>
</feature>
<reference evidence="2" key="2">
    <citation type="submission" date="2016-04" db="EMBL/GenBank/DDBJ databases">
        <authorList>
            <person name="Evans L.H."/>
            <person name="Alamgir A."/>
            <person name="Owens N."/>
            <person name="Weber N.D."/>
            <person name="Virtaneva K."/>
            <person name="Barbian K."/>
            <person name="Babar A."/>
            <person name="Rosenke K."/>
        </authorList>
    </citation>
    <scope>NUCLEOTIDE SEQUENCE</scope>
    <source>
        <strain evidence="2">UB2112</strain>
    </source>
</reference>
<feature type="compositionally biased region" description="Low complexity" evidence="1">
    <location>
        <begin position="435"/>
        <end position="448"/>
    </location>
</feature>
<feature type="compositionally biased region" description="Polar residues" evidence="1">
    <location>
        <begin position="666"/>
        <end position="679"/>
    </location>
</feature>
<feature type="region of interest" description="Disordered" evidence="1">
    <location>
        <begin position="234"/>
        <end position="319"/>
    </location>
</feature>
<evidence type="ECO:0000256" key="1">
    <source>
        <dbReference type="SAM" id="MobiDB-lite"/>
    </source>
</evidence>
<organism evidence="2 4">
    <name type="scientific">Ustilago bromivora</name>
    <dbReference type="NCBI Taxonomy" id="307758"/>
    <lineage>
        <taxon>Eukaryota</taxon>
        <taxon>Fungi</taxon>
        <taxon>Dikarya</taxon>
        <taxon>Basidiomycota</taxon>
        <taxon>Ustilaginomycotina</taxon>
        <taxon>Ustilaginomycetes</taxon>
        <taxon>Ustilaginales</taxon>
        <taxon>Ustilaginaceae</taxon>
        <taxon>Ustilago</taxon>
    </lineage>
</organism>
<evidence type="ECO:0000313" key="2">
    <source>
        <dbReference type="EMBL" id="SAM77937.1"/>
    </source>
</evidence>
<feature type="compositionally biased region" description="Basic and acidic residues" evidence="1">
    <location>
        <begin position="564"/>
        <end position="574"/>
    </location>
</feature>
<feature type="compositionally biased region" description="Basic and acidic residues" evidence="1">
    <location>
        <begin position="586"/>
        <end position="600"/>
    </location>
</feature>
<feature type="region of interest" description="Disordered" evidence="1">
    <location>
        <begin position="664"/>
        <end position="1000"/>
    </location>
</feature>